<organism evidence="2 3">
    <name type="scientific">Trifolium pratense</name>
    <name type="common">Red clover</name>
    <dbReference type="NCBI Taxonomy" id="57577"/>
    <lineage>
        <taxon>Eukaryota</taxon>
        <taxon>Viridiplantae</taxon>
        <taxon>Streptophyta</taxon>
        <taxon>Embryophyta</taxon>
        <taxon>Tracheophyta</taxon>
        <taxon>Spermatophyta</taxon>
        <taxon>Magnoliopsida</taxon>
        <taxon>eudicotyledons</taxon>
        <taxon>Gunneridae</taxon>
        <taxon>Pentapetalae</taxon>
        <taxon>rosids</taxon>
        <taxon>fabids</taxon>
        <taxon>Fabales</taxon>
        <taxon>Fabaceae</taxon>
        <taxon>Papilionoideae</taxon>
        <taxon>50 kb inversion clade</taxon>
        <taxon>NPAAA clade</taxon>
        <taxon>Hologalegina</taxon>
        <taxon>IRL clade</taxon>
        <taxon>Trifolieae</taxon>
        <taxon>Trifolium</taxon>
    </lineage>
</organism>
<name>A0A2K3JKM6_TRIPR</name>
<gene>
    <name evidence="2" type="ORF">L195_g048201</name>
</gene>
<sequence length="96" mass="10414">GIFLRLYGGTTCGNFTGTFAADLFSFSAGNSAAKFPKDSKNGRKQLPTKVVEENGKSREDLPSYHDMIHRGHDEAKLHAIVATMGAMDAQKKLKPS</sequence>
<feature type="non-terminal residue" evidence="2">
    <location>
        <position position="1"/>
    </location>
</feature>
<reference evidence="2 3" key="2">
    <citation type="journal article" date="2017" name="Front. Plant Sci.">
        <title>Gene Classification and Mining of Molecular Markers Useful in Red Clover (Trifolium pratense) Breeding.</title>
        <authorList>
            <person name="Istvanek J."/>
            <person name="Dluhosova J."/>
            <person name="Dluhos P."/>
            <person name="Patkova L."/>
            <person name="Nedelnik J."/>
            <person name="Repkova J."/>
        </authorList>
    </citation>
    <scope>NUCLEOTIDE SEQUENCE [LARGE SCALE GENOMIC DNA]</scope>
    <source>
        <strain evidence="3">cv. Tatra</strain>
        <tissue evidence="2">Young leaves</tissue>
    </source>
</reference>
<dbReference type="AlphaFoldDB" id="A0A2K3JKM6"/>
<reference evidence="2 3" key="1">
    <citation type="journal article" date="2014" name="Am. J. Bot.">
        <title>Genome assembly and annotation for red clover (Trifolium pratense; Fabaceae).</title>
        <authorList>
            <person name="Istvanek J."/>
            <person name="Jaros M."/>
            <person name="Krenek A."/>
            <person name="Repkova J."/>
        </authorList>
    </citation>
    <scope>NUCLEOTIDE SEQUENCE [LARGE SCALE GENOMIC DNA]</scope>
    <source>
        <strain evidence="3">cv. Tatra</strain>
        <tissue evidence="2">Young leaves</tissue>
    </source>
</reference>
<protein>
    <submittedName>
        <fullName evidence="2">Uncharacterized protein</fullName>
    </submittedName>
</protein>
<evidence type="ECO:0000313" key="2">
    <source>
        <dbReference type="EMBL" id="PNX54581.1"/>
    </source>
</evidence>
<dbReference type="EMBL" id="ASHM01068474">
    <property type="protein sequence ID" value="PNX54581.1"/>
    <property type="molecule type" value="Genomic_DNA"/>
</dbReference>
<evidence type="ECO:0000256" key="1">
    <source>
        <dbReference type="SAM" id="MobiDB-lite"/>
    </source>
</evidence>
<comment type="caution">
    <text evidence="2">The sequence shown here is derived from an EMBL/GenBank/DDBJ whole genome shotgun (WGS) entry which is preliminary data.</text>
</comment>
<accession>A0A2K3JKM6</accession>
<dbReference type="Proteomes" id="UP000236291">
    <property type="component" value="Unassembled WGS sequence"/>
</dbReference>
<feature type="region of interest" description="Disordered" evidence="1">
    <location>
        <begin position="33"/>
        <end position="63"/>
    </location>
</feature>
<evidence type="ECO:0000313" key="3">
    <source>
        <dbReference type="Proteomes" id="UP000236291"/>
    </source>
</evidence>
<proteinExistence type="predicted"/>
<feature type="compositionally biased region" description="Basic and acidic residues" evidence="1">
    <location>
        <begin position="50"/>
        <end position="63"/>
    </location>
</feature>